<dbReference type="Proteomes" id="UP000325313">
    <property type="component" value="Unassembled WGS sequence"/>
</dbReference>
<dbReference type="EMBL" id="VSWC01000131">
    <property type="protein sequence ID" value="KAA1080450.1"/>
    <property type="molecule type" value="Genomic_DNA"/>
</dbReference>
<name>A0A5B0S0Z1_PUCGR</name>
<organism evidence="2 4">
    <name type="scientific">Puccinia graminis f. sp. tritici</name>
    <dbReference type="NCBI Taxonomy" id="56615"/>
    <lineage>
        <taxon>Eukaryota</taxon>
        <taxon>Fungi</taxon>
        <taxon>Dikarya</taxon>
        <taxon>Basidiomycota</taxon>
        <taxon>Pucciniomycotina</taxon>
        <taxon>Pucciniomycetes</taxon>
        <taxon>Pucciniales</taxon>
        <taxon>Pucciniaceae</taxon>
        <taxon>Puccinia</taxon>
    </lineage>
</organism>
<evidence type="ECO:0000313" key="4">
    <source>
        <dbReference type="Proteomes" id="UP000325313"/>
    </source>
</evidence>
<keyword evidence="3" id="KW-1185">Reference proteome</keyword>
<gene>
    <name evidence="1" type="ORF">PGT21_007624</name>
    <name evidence="2" type="ORF">PGTUg99_004560</name>
</gene>
<dbReference type="EMBL" id="VDEP01000103">
    <property type="protein sequence ID" value="KAA1131408.1"/>
    <property type="molecule type" value="Genomic_DNA"/>
</dbReference>
<dbReference type="Proteomes" id="UP000324748">
    <property type="component" value="Unassembled WGS sequence"/>
</dbReference>
<dbReference type="AlphaFoldDB" id="A0A5B0S0Z1"/>
<sequence>MNAFLKTAFEFKTSRVNMKEISTRERSRRVVLDKYLKIQWQGDEAQSLSTTFVDMGVPFNTLYASRVLGKRNKDRRFNCRPSAQSWAKTEAICTSTCFPSVTSAVSIPQLVTVNPFLRYEWEK</sequence>
<comment type="caution">
    <text evidence="2">The sequence shown here is derived from an EMBL/GenBank/DDBJ whole genome shotgun (WGS) entry which is preliminary data.</text>
</comment>
<evidence type="ECO:0000313" key="2">
    <source>
        <dbReference type="EMBL" id="KAA1131408.1"/>
    </source>
</evidence>
<accession>A0A5B0S0Z1</accession>
<evidence type="ECO:0000313" key="3">
    <source>
        <dbReference type="Proteomes" id="UP000324748"/>
    </source>
</evidence>
<protein>
    <submittedName>
        <fullName evidence="2">Uncharacterized protein</fullName>
    </submittedName>
</protein>
<evidence type="ECO:0000313" key="1">
    <source>
        <dbReference type="EMBL" id="KAA1080450.1"/>
    </source>
</evidence>
<reference evidence="3 4" key="1">
    <citation type="submission" date="2019-05" db="EMBL/GenBank/DDBJ databases">
        <title>Emergence of the Ug99 lineage of the wheat stem rust pathogen through somatic hybridization.</title>
        <authorList>
            <person name="Li F."/>
            <person name="Upadhyaya N.M."/>
            <person name="Sperschneider J."/>
            <person name="Matny O."/>
            <person name="Nguyen-Phuc H."/>
            <person name="Mago R."/>
            <person name="Raley C."/>
            <person name="Miller M.E."/>
            <person name="Silverstein K.A.T."/>
            <person name="Henningsen E."/>
            <person name="Hirsch C.D."/>
            <person name="Visser B."/>
            <person name="Pretorius Z.A."/>
            <person name="Steffenson B.J."/>
            <person name="Schwessinger B."/>
            <person name="Dodds P.N."/>
            <person name="Figueroa M."/>
        </authorList>
    </citation>
    <scope>NUCLEOTIDE SEQUENCE [LARGE SCALE GENOMIC DNA]</scope>
    <source>
        <strain evidence="1">21-0</strain>
        <strain evidence="2 4">Ug99</strain>
    </source>
</reference>
<proteinExistence type="predicted"/>